<keyword evidence="3" id="KW-1185">Reference proteome</keyword>
<organism evidence="2 3">
    <name type="scientific">Clitoria ternatea</name>
    <name type="common">Butterfly pea</name>
    <dbReference type="NCBI Taxonomy" id="43366"/>
    <lineage>
        <taxon>Eukaryota</taxon>
        <taxon>Viridiplantae</taxon>
        <taxon>Streptophyta</taxon>
        <taxon>Embryophyta</taxon>
        <taxon>Tracheophyta</taxon>
        <taxon>Spermatophyta</taxon>
        <taxon>Magnoliopsida</taxon>
        <taxon>eudicotyledons</taxon>
        <taxon>Gunneridae</taxon>
        <taxon>Pentapetalae</taxon>
        <taxon>rosids</taxon>
        <taxon>fabids</taxon>
        <taxon>Fabales</taxon>
        <taxon>Fabaceae</taxon>
        <taxon>Papilionoideae</taxon>
        <taxon>50 kb inversion clade</taxon>
        <taxon>NPAAA clade</taxon>
        <taxon>indigoferoid/millettioid clade</taxon>
        <taxon>Phaseoleae</taxon>
        <taxon>Clitoria</taxon>
    </lineage>
</organism>
<dbReference type="AlphaFoldDB" id="A0AAN9PBZ1"/>
<accession>A0AAN9PBZ1</accession>
<feature type="signal peptide" evidence="1">
    <location>
        <begin position="1"/>
        <end position="24"/>
    </location>
</feature>
<dbReference type="EMBL" id="JAYKXN010000004">
    <property type="protein sequence ID" value="KAK7293163.1"/>
    <property type="molecule type" value="Genomic_DNA"/>
</dbReference>
<dbReference type="Proteomes" id="UP001359559">
    <property type="component" value="Unassembled WGS sequence"/>
</dbReference>
<evidence type="ECO:0008006" key="4">
    <source>
        <dbReference type="Google" id="ProtNLM"/>
    </source>
</evidence>
<evidence type="ECO:0000256" key="1">
    <source>
        <dbReference type="SAM" id="SignalP"/>
    </source>
</evidence>
<reference evidence="2 3" key="1">
    <citation type="submission" date="2024-01" db="EMBL/GenBank/DDBJ databases">
        <title>The genomes of 5 underutilized Papilionoideae crops provide insights into root nodulation and disease resistance.</title>
        <authorList>
            <person name="Yuan L."/>
        </authorList>
    </citation>
    <scope>NUCLEOTIDE SEQUENCE [LARGE SCALE GENOMIC DNA]</scope>
    <source>
        <strain evidence="2">LY-2023</strain>
        <tissue evidence="2">Leaf</tissue>
    </source>
</reference>
<keyword evidence="1" id="KW-0732">Signal</keyword>
<evidence type="ECO:0000313" key="3">
    <source>
        <dbReference type="Proteomes" id="UP001359559"/>
    </source>
</evidence>
<protein>
    <recommendedName>
        <fullName evidence="4">Secreted protein</fullName>
    </recommendedName>
</protein>
<comment type="caution">
    <text evidence="2">The sequence shown here is derived from an EMBL/GenBank/DDBJ whole genome shotgun (WGS) entry which is preliminary data.</text>
</comment>
<feature type="chain" id="PRO_5042897744" description="Secreted protein" evidence="1">
    <location>
        <begin position="25"/>
        <end position="92"/>
    </location>
</feature>
<evidence type="ECO:0000313" key="2">
    <source>
        <dbReference type="EMBL" id="KAK7293163.1"/>
    </source>
</evidence>
<name>A0AAN9PBZ1_CLITE</name>
<proteinExistence type="predicted"/>
<sequence>MSFCYKMIRLFGFLWDALVRLVACCPLKPLYIEVEACSKKHPLVLLKLCSSGVHLLSSRRYSGMYQEDSARNPQRVIFSAWDRFEYSPLLRR</sequence>
<gene>
    <name evidence="2" type="ORF">RJT34_16024</name>
</gene>